<keyword evidence="1" id="KW-1133">Transmembrane helix</keyword>
<protein>
    <submittedName>
        <fullName evidence="2">(spotted green pufferfish) hypothetical protein</fullName>
    </submittedName>
</protein>
<gene>
    <name evidence="2" type="ORF">GSTENG00018071001</name>
</gene>
<dbReference type="EMBL" id="CAAE01014581">
    <property type="protein sequence ID" value="CAF99843.1"/>
    <property type="molecule type" value="Genomic_DNA"/>
</dbReference>
<accession>Q4SHN9</accession>
<evidence type="ECO:0000313" key="2">
    <source>
        <dbReference type="EMBL" id="CAF99843.1"/>
    </source>
</evidence>
<sequence>MNKAAAPQRKKRQDFIPYFLGFVIFLYCTVQLVSFTAKEAQQKHRDRLRRALGERHQRESVCVCVCFSLTSSRSQCRLYVIMSRWD</sequence>
<feature type="transmembrane region" description="Helical" evidence="1">
    <location>
        <begin position="15"/>
        <end position="37"/>
    </location>
</feature>
<organism evidence="2">
    <name type="scientific">Tetraodon nigroviridis</name>
    <name type="common">Spotted green pufferfish</name>
    <name type="synonym">Chelonodon nigroviridis</name>
    <dbReference type="NCBI Taxonomy" id="99883"/>
    <lineage>
        <taxon>Eukaryota</taxon>
        <taxon>Metazoa</taxon>
        <taxon>Chordata</taxon>
        <taxon>Craniata</taxon>
        <taxon>Vertebrata</taxon>
        <taxon>Euteleostomi</taxon>
        <taxon>Actinopterygii</taxon>
        <taxon>Neopterygii</taxon>
        <taxon>Teleostei</taxon>
        <taxon>Neoteleostei</taxon>
        <taxon>Acanthomorphata</taxon>
        <taxon>Eupercaria</taxon>
        <taxon>Tetraodontiformes</taxon>
        <taxon>Tetradontoidea</taxon>
        <taxon>Tetraodontidae</taxon>
        <taxon>Tetraodon</taxon>
    </lineage>
</organism>
<dbReference type="KEGG" id="tng:GSTEN00018071G001"/>
<name>Q4SHN9_TETNG</name>
<dbReference type="AlphaFoldDB" id="Q4SHN9"/>
<comment type="caution">
    <text evidence="2">The sequence shown here is derived from an EMBL/GenBank/DDBJ whole genome shotgun (WGS) entry which is preliminary data.</text>
</comment>
<reference evidence="2" key="2">
    <citation type="submission" date="2004-02" db="EMBL/GenBank/DDBJ databases">
        <authorList>
            <consortium name="Genoscope"/>
            <consortium name="Whitehead Institute Centre for Genome Research"/>
        </authorList>
    </citation>
    <scope>NUCLEOTIDE SEQUENCE</scope>
</reference>
<keyword evidence="1" id="KW-0472">Membrane</keyword>
<proteinExistence type="predicted"/>
<reference evidence="2" key="1">
    <citation type="journal article" date="2004" name="Nature">
        <title>Genome duplication in the teleost fish Tetraodon nigroviridis reveals the early vertebrate proto-karyotype.</title>
        <authorList>
            <person name="Jaillon O."/>
            <person name="Aury J.-M."/>
            <person name="Brunet F."/>
            <person name="Petit J.-L."/>
            <person name="Stange-Thomann N."/>
            <person name="Mauceli E."/>
            <person name="Bouneau L."/>
            <person name="Fischer C."/>
            <person name="Ozouf-Costaz C."/>
            <person name="Bernot A."/>
            <person name="Nicaud S."/>
            <person name="Jaffe D."/>
            <person name="Fisher S."/>
            <person name="Lutfalla G."/>
            <person name="Dossat C."/>
            <person name="Segurens B."/>
            <person name="Dasilva C."/>
            <person name="Salanoubat M."/>
            <person name="Levy M."/>
            <person name="Boudet N."/>
            <person name="Castellano S."/>
            <person name="Anthouard V."/>
            <person name="Jubin C."/>
            <person name="Castelli V."/>
            <person name="Katinka M."/>
            <person name="Vacherie B."/>
            <person name="Biemont C."/>
            <person name="Skalli Z."/>
            <person name="Cattolico L."/>
            <person name="Poulain J."/>
            <person name="De Berardinis V."/>
            <person name="Cruaud C."/>
            <person name="Duprat S."/>
            <person name="Brottier P."/>
            <person name="Coutanceau J.-P."/>
            <person name="Gouzy J."/>
            <person name="Parra G."/>
            <person name="Lardier G."/>
            <person name="Chapple C."/>
            <person name="McKernan K.J."/>
            <person name="McEwan P."/>
            <person name="Bosak S."/>
            <person name="Kellis M."/>
            <person name="Volff J.-N."/>
            <person name="Guigo R."/>
            <person name="Zody M.C."/>
            <person name="Mesirov J."/>
            <person name="Lindblad-Toh K."/>
            <person name="Birren B."/>
            <person name="Nusbaum C."/>
            <person name="Kahn D."/>
            <person name="Robinson-Rechavi M."/>
            <person name="Laudet V."/>
            <person name="Schachter V."/>
            <person name="Quetier F."/>
            <person name="Saurin W."/>
            <person name="Scarpelli C."/>
            <person name="Wincker P."/>
            <person name="Lander E.S."/>
            <person name="Weissenbach J."/>
            <person name="Roest Crollius H."/>
        </authorList>
    </citation>
    <scope>NUCLEOTIDE SEQUENCE [LARGE SCALE GENOMIC DNA]</scope>
</reference>
<keyword evidence="1" id="KW-0812">Transmembrane</keyword>
<evidence type="ECO:0000256" key="1">
    <source>
        <dbReference type="SAM" id="Phobius"/>
    </source>
</evidence>